<dbReference type="PROSITE" id="PS00463">
    <property type="entry name" value="ZN2_CY6_FUNGAL_1"/>
    <property type="match status" value="1"/>
</dbReference>
<evidence type="ECO:0000259" key="8">
    <source>
        <dbReference type="PROSITE" id="PS50073"/>
    </source>
</evidence>
<dbReference type="Pfam" id="PF04082">
    <property type="entry name" value="Fungal_trans"/>
    <property type="match status" value="1"/>
</dbReference>
<keyword evidence="3" id="KW-0805">Transcription regulation</keyword>
<dbReference type="GO" id="GO:0003677">
    <property type="term" value="F:DNA binding"/>
    <property type="evidence" value="ECO:0007669"/>
    <property type="project" value="InterPro"/>
</dbReference>
<dbReference type="InterPro" id="IPR007219">
    <property type="entry name" value="XnlR_reg_dom"/>
</dbReference>
<dbReference type="HOGENOM" id="CLU_022337_1_1_1"/>
<dbReference type="STRING" id="930991.A0A0D0CW49"/>
<dbReference type="InterPro" id="IPR050815">
    <property type="entry name" value="TF_fung"/>
</dbReference>
<dbReference type="AlphaFoldDB" id="A0A0D0CW49"/>
<gene>
    <name evidence="9" type="ORF">PAXRUDRAFT_833952</name>
</gene>
<accession>A0A0D0CW49</accession>
<organism evidence="9 10">
    <name type="scientific">Paxillus rubicundulus Ve08.2h10</name>
    <dbReference type="NCBI Taxonomy" id="930991"/>
    <lineage>
        <taxon>Eukaryota</taxon>
        <taxon>Fungi</taxon>
        <taxon>Dikarya</taxon>
        <taxon>Basidiomycota</taxon>
        <taxon>Agaricomycotina</taxon>
        <taxon>Agaricomycetes</taxon>
        <taxon>Agaricomycetidae</taxon>
        <taxon>Boletales</taxon>
        <taxon>Paxilineae</taxon>
        <taxon>Paxillaceae</taxon>
        <taxon>Paxillus</taxon>
    </lineage>
</organism>
<dbReference type="PANTHER" id="PTHR47338:SF29">
    <property type="entry name" value="ZN(2)-C6 FUNGAL-TYPE DOMAIN-CONTAINING PROTEIN"/>
    <property type="match status" value="1"/>
</dbReference>
<evidence type="ECO:0008006" key="11">
    <source>
        <dbReference type="Google" id="ProtNLM"/>
    </source>
</evidence>
<evidence type="ECO:0000256" key="1">
    <source>
        <dbReference type="ARBA" id="ARBA00004123"/>
    </source>
</evidence>
<feature type="region of interest" description="Disordered" evidence="6">
    <location>
        <begin position="97"/>
        <end position="135"/>
    </location>
</feature>
<reference evidence="9 10" key="1">
    <citation type="submission" date="2014-04" db="EMBL/GenBank/DDBJ databases">
        <authorList>
            <consortium name="DOE Joint Genome Institute"/>
            <person name="Kuo A."/>
            <person name="Kohler A."/>
            <person name="Jargeat P."/>
            <person name="Nagy L.G."/>
            <person name="Floudas D."/>
            <person name="Copeland A."/>
            <person name="Barry K.W."/>
            <person name="Cichocki N."/>
            <person name="Veneault-Fourrey C."/>
            <person name="LaButti K."/>
            <person name="Lindquist E.A."/>
            <person name="Lipzen A."/>
            <person name="Lundell T."/>
            <person name="Morin E."/>
            <person name="Murat C."/>
            <person name="Sun H."/>
            <person name="Tunlid A."/>
            <person name="Henrissat B."/>
            <person name="Grigoriev I.V."/>
            <person name="Hibbett D.S."/>
            <person name="Martin F."/>
            <person name="Nordberg H.P."/>
            <person name="Cantor M.N."/>
            <person name="Hua S.X."/>
        </authorList>
    </citation>
    <scope>NUCLEOTIDE SEQUENCE [LARGE SCALE GENOMIC DNA]</scope>
    <source>
        <strain evidence="9 10">Ve08.2h10</strain>
    </source>
</reference>
<dbReference type="SUPFAM" id="SSF57701">
    <property type="entry name" value="Zn2/Cys6 DNA-binding domain"/>
    <property type="match status" value="1"/>
</dbReference>
<dbReference type="InParanoid" id="A0A0D0CW49"/>
<dbReference type="Pfam" id="PF00172">
    <property type="entry name" value="Zn_clus"/>
    <property type="match status" value="1"/>
</dbReference>
<feature type="compositionally biased region" description="Low complexity" evidence="6">
    <location>
        <begin position="119"/>
        <end position="130"/>
    </location>
</feature>
<dbReference type="Gene3D" id="4.10.240.10">
    <property type="entry name" value="Zn(2)-C6 fungal-type DNA-binding domain"/>
    <property type="match status" value="1"/>
</dbReference>
<evidence type="ECO:0000256" key="2">
    <source>
        <dbReference type="ARBA" id="ARBA00022723"/>
    </source>
</evidence>
<sequence length="418" mass="45526">MSIAGPSRDIGSLQRGKACLSCRRRKMKCDGIRPICTQCTRGDRAEDCEYTDGNRRPRTLVLEEDIARLRARVQELENPQNAIPSIELYPPYMSPSTANPSVSGTPYQPSMEPPSAFLSTSSPTTSSTDSGWGYDGPPQRNVQQCLTILAPHAAELGLFLNIDRLRAQNTRIFPGLHSTLTLWSTYLSQRHVNVSEQNLEFALLSHAQHRISDALTVGSSTQDPQVFMHIIQTEALISCHLQRTGEPLGARYHASAALSLALGLRLHLRSGEAPSAHLFDFVGHSYPQLPPPLDATEEKERVDAFWTVYTLDRCLGDIYNGPPGMNHAMMITAPWPSSDWSNEGQSSFMTSSVNVTNTNTVLQFLTGQDRDLSGDSPLGLQAKASVLLSEAASIAASYAAGMLLLASSKIGTDQGMAV</sequence>
<protein>
    <recommendedName>
        <fullName evidence="11">Zn(2)-C6 fungal-type domain-containing protein</fullName>
    </recommendedName>
</protein>
<dbReference type="GO" id="GO:0005634">
    <property type="term" value="C:nucleus"/>
    <property type="evidence" value="ECO:0007669"/>
    <property type="project" value="UniProtKB-SubCell"/>
</dbReference>
<feature type="domain" description="Copper-fist" evidence="8">
    <location>
        <begin position="30"/>
        <end position="76"/>
    </location>
</feature>
<dbReference type="GO" id="GO:0006351">
    <property type="term" value="P:DNA-templated transcription"/>
    <property type="evidence" value="ECO:0007669"/>
    <property type="project" value="InterPro"/>
</dbReference>
<keyword evidence="5" id="KW-0539">Nucleus</keyword>
<dbReference type="SMART" id="SM00066">
    <property type="entry name" value="GAL4"/>
    <property type="match status" value="1"/>
</dbReference>
<dbReference type="InterPro" id="IPR001138">
    <property type="entry name" value="Zn2Cys6_DnaBD"/>
</dbReference>
<dbReference type="PANTHER" id="PTHR47338">
    <property type="entry name" value="ZN(II)2CYS6 TRANSCRIPTION FACTOR (EUROFUNG)-RELATED"/>
    <property type="match status" value="1"/>
</dbReference>
<evidence type="ECO:0000313" key="9">
    <source>
        <dbReference type="EMBL" id="KIK79728.1"/>
    </source>
</evidence>
<dbReference type="InterPro" id="IPR001083">
    <property type="entry name" value="Cu_fist_DNA-bd_dom"/>
</dbReference>
<feature type="domain" description="Zn(2)-C6 fungal-type" evidence="7">
    <location>
        <begin position="18"/>
        <end position="50"/>
    </location>
</feature>
<evidence type="ECO:0000256" key="3">
    <source>
        <dbReference type="ARBA" id="ARBA00023015"/>
    </source>
</evidence>
<reference evidence="10" key="2">
    <citation type="submission" date="2015-01" db="EMBL/GenBank/DDBJ databases">
        <title>Evolutionary Origins and Diversification of the Mycorrhizal Mutualists.</title>
        <authorList>
            <consortium name="DOE Joint Genome Institute"/>
            <consortium name="Mycorrhizal Genomics Consortium"/>
            <person name="Kohler A."/>
            <person name="Kuo A."/>
            <person name="Nagy L.G."/>
            <person name="Floudas D."/>
            <person name="Copeland A."/>
            <person name="Barry K.W."/>
            <person name="Cichocki N."/>
            <person name="Veneault-Fourrey C."/>
            <person name="LaButti K."/>
            <person name="Lindquist E.A."/>
            <person name="Lipzen A."/>
            <person name="Lundell T."/>
            <person name="Morin E."/>
            <person name="Murat C."/>
            <person name="Riley R."/>
            <person name="Ohm R."/>
            <person name="Sun H."/>
            <person name="Tunlid A."/>
            <person name="Henrissat B."/>
            <person name="Grigoriev I.V."/>
            <person name="Hibbett D.S."/>
            <person name="Martin F."/>
        </authorList>
    </citation>
    <scope>NUCLEOTIDE SEQUENCE [LARGE SCALE GENOMIC DNA]</scope>
    <source>
        <strain evidence="10">Ve08.2h10</strain>
    </source>
</reference>
<dbReference type="CDD" id="cd00067">
    <property type="entry name" value="GAL4"/>
    <property type="match status" value="1"/>
</dbReference>
<dbReference type="GO" id="GO:0000981">
    <property type="term" value="F:DNA-binding transcription factor activity, RNA polymerase II-specific"/>
    <property type="evidence" value="ECO:0007669"/>
    <property type="project" value="InterPro"/>
</dbReference>
<dbReference type="InterPro" id="IPR036864">
    <property type="entry name" value="Zn2-C6_fun-type_DNA-bd_sf"/>
</dbReference>
<evidence type="ECO:0000256" key="6">
    <source>
        <dbReference type="SAM" id="MobiDB-lite"/>
    </source>
</evidence>
<dbReference type="PROSITE" id="PS50073">
    <property type="entry name" value="COPPER_FIST_2"/>
    <property type="match status" value="1"/>
</dbReference>
<dbReference type="OrthoDB" id="2309723at2759"/>
<keyword evidence="10" id="KW-1185">Reference proteome</keyword>
<evidence type="ECO:0000256" key="5">
    <source>
        <dbReference type="ARBA" id="ARBA00023242"/>
    </source>
</evidence>
<evidence type="ECO:0000313" key="10">
    <source>
        <dbReference type="Proteomes" id="UP000054538"/>
    </source>
</evidence>
<evidence type="ECO:0000259" key="7">
    <source>
        <dbReference type="PROSITE" id="PS50048"/>
    </source>
</evidence>
<feature type="compositionally biased region" description="Polar residues" evidence="6">
    <location>
        <begin position="97"/>
        <end position="108"/>
    </location>
</feature>
<keyword evidence="4" id="KW-0804">Transcription</keyword>
<proteinExistence type="predicted"/>
<dbReference type="GO" id="GO:0008270">
    <property type="term" value="F:zinc ion binding"/>
    <property type="evidence" value="ECO:0007669"/>
    <property type="project" value="InterPro"/>
</dbReference>
<name>A0A0D0CW49_9AGAM</name>
<dbReference type="GO" id="GO:0005507">
    <property type="term" value="F:copper ion binding"/>
    <property type="evidence" value="ECO:0007669"/>
    <property type="project" value="InterPro"/>
</dbReference>
<dbReference type="EMBL" id="KN826201">
    <property type="protein sequence ID" value="KIK79728.1"/>
    <property type="molecule type" value="Genomic_DNA"/>
</dbReference>
<comment type="subcellular location">
    <subcellularLocation>
        <location evidence="1">Nucleus</location>
    </subcellularLocation>
</comment>
<dbReference type="PROSITE" id="PS50048">
    <property type="entry name" value="ZN2_CY6_FUNGAL_2"/>
    <property type="match status" value="1"/>
</dbReference>
<keyword evidence="2" id="KW-0479">Metal-binding</keyword>
<evidence type="ECO:0000256" key="4">
    <source>
        <dbReference type="ARBA" id="ARBA00023163"/>
    </source>
</evidence>
<dbReference type="CDD" id="cd12148">
    <property type="entry name" value="fungal_TF_MHR"/>
    <property type="match status" value="1"/>
</dbReference>
<dbReference type="Proteomes" id="UP000054538">
    <property type="component" value="Unassembled WGS sequence"/>
</dbReference>